<reference evidence="2 3" key="1">
    <citation type="submission" date="2016-07" db="EMBL/GenBank/DDBJ databases">
        <title>Whole-genome of two Shewanella species isolated from a digestive organ of sea cucumber Apostichopus japonicus Selenka 1867.</title>
        <authorList>
            <person name="Hong H.-H."/>
            <person name="Choi H."/>
            <person name="Cheon S."/>
            <person name="Oh J.-S."/>
            <person name="Lee H.-G."/>
            <person name="Park C."/>
        </authorList>
    </citation>
    <scope>NUCLEOTIDE SEQUENCE [LARGE SCALE GENOMIC DNA]</scope>
    <source>
        <strain evidence="2 3">CSB03KR</strain>
    </source>
</reference>
<gene>
    <name evidence="2" type="ORF">BEL05_20400</name>
</gene>
<feature type="chain" id="PRO_5009179134" evidence="1">
    <location>
        <begin position="21"/>
        <end position="136"/>
    </location>
</feature>
<evidence type="ECO:0000256" key="1">
    <source>
        <dbReference type="SAM" id="SignalP"/>
    </source>
</evidence>
<sequence length="136" mass="15249">MISKSFSLIFMVFFINAAQADEIPIPEFSGKTIKYTDSNGGELILGERTQKELKFWFRTMGGNYHQCHMTGVATSRDNETYRYSLVESGNEKNVFCSLSLIVIDKSVVLIDESNHCKVISCGQRAAINGAVFHRAK</sequence>
<name>A0A1E5IU38_SHECO</name>
<dbReference type="EMBL" id="MCBT01000027">
    <property type="protein sequence ID" value="OEG74040.1"/>
    <property type="molecule type" value="Genomic_DNA"/>
</dbReference>
<dbReference type="AlphaFoldDB" id="A0A1E5IU38"/>
<dbReference type="RefSeq" id="WP_069671057.1">
    <property type="nucleotide sequence ID" value="NZ_MCBT01000027.1"/>
</dbReference>
<accession>A0A1E5IU38</accession>
<keyword evidence="1" id="KW-0732">Signal</keyword>
<proteinExistence type="predicted"/>
<feature type="signal peptide" evidence="1">
    <location>
        <begin position="1"/>
        <end position="20"/>
    </location>
</feature>
<evidence type="ECO:0000313" key="3">
    <source>
        <dbReference type="Proteomes" id="UP000095230"/>
    </source>
</evidence>
<dbReference type="STRING" id="23.BEL05_20400"/>
<organism evidence="2 3">
    <name type="scientific">Shewanella colwelliana</name>
    <name type="common">Alteromonas colwelliana</name>
    <dbReference type="NCBI Taxonomy" id="23"/>
    <lineage>
        <taxon>Bacteria</taxon>
        <taxon>Pseudomonadati</taxon>
        <taxon>Pseudomonadota</taxon>
        <taxon>Gammaproteobacteria</taxon>
        <taxon>Alteromonadales</taxon>
        <taxon>Shewanellaceae</taxon>
        <taxon>Shewanella</taxon>
    </lineage>
</organism>
<evidence type="ECO:0000313" key="2">
    <source>
        <dbReference type="EMBL" id="OEG74040.1"/>
    </source>
</evidence>
<protein>
    <submittedName>
        <fullName evidence="2">Uncharacterized protein</fullName>
    </submittedName>
</protein>
<comment type="caution">
    <text evidence="2">The sequence shown here is derived from an EMBL/GenBank/DDBJ whole genome shotgun (WGS) entry which is preliminary data.</text>
</comment>
<dbReference type="Proteomes" id="UP000095230">
    <property type="component" value="Unassembled WGS sequence"/>
</dbReference>